<proteinExistence type="predicted"/>
<reference evidence="1 2" key="1">
    <citation type="journal article" date="2019" name="Nat. Ecol. Evol.">
        <title>Megaphylogeny resolves global patterns of mushroom evolution.</title>
        <authorList>
            <person name="Varga T."/>
            <person name="Krizsan K."/>
            <person name="Foldi C."/>
            <person name="Dima B."/>
            <person name="Sanchez-Garcia M."/>
            <person name="Sanchez-Ramirez S."/>
            <person name="Szollosi G.J."/>
            <person name="Szarkandi J.G."/>
            <person name="Papp V."/>
            <person name="Albert L."/>
            <person name="Andreopoulos W."/>
            <person name="Angelini C."/>
            <person name="Antonin V."/>
            <person name="Barry K.W."/>
            <person name="Bougher N.L."/>
            <person name="Buchanan P."/>
            <person name="Buyck B."/>
            <person name="Bense V."/>
            <person name="Catcheside P."/>
            <person name="Chovatia M."/>
            <person name="Cooper J."/>
            <person name="Damon W."/>
            <person name="Desjardin D."/>
            <person name="Finy P."/>
            <person name="Geml J."/>
            <person name="Haridas S."/>
            <person name="Hughes K."/>
            <person name="Justo A."/>
            <person name="Karasinski D."/>
            <person name="Kautmanova I."/>
            <person name="Kiss B."/>
            <person name="Kocsube S."/>
            <person name="Kotiranta H."/>
            <person name="LaButti K.M."/>
            <person name="Lechner B.E."/>
            <person name="Liimatainen K."/>
            <person name="Lipzen A."/>
            <person name="Lukacs Z."/>
            <person name="Mihaltcheva S."/>
            <person name="Morgado L.N."/>
            <person name="Niskanen T."/>
            <person name="Noordeloos M.E."/>
            <person name="Ohm R.A."/>
            <person name="Ortiz-Santana B."/>
            <person name="Ovrebo C."/>
            <person name="Racz N."/>
            <person name="Riley R."/>
            <person name="Savchenko A."/>
            <person name="Shiryaev A."/>
            <person name="Soop K."/>
            <person name="Spirin V."/>
            <person name="Szebenyi C."/>
            <person name="Tomsovsky M."/>
            <person name="Tulloss R.E."/>
            <person name="Uehling J."/>
            <person name="Grigoriev I.V."/>
            <person name="Vagvolgyi C."/>
            <person name="Papp T."/>
            <person name="Martin F.M."/>
            <person name="Miettinen O."/>
            <person name="Hibbett D.S."/>
            <person name="Nagy L.G."/>
        </authorList>
    </citation>
    <scope>NUCLEOTIDE SEQUENCE [LARGE SCALE GENOMIC DNA]</scope>
    <source>
        <strain evidence="1 2">NL-1719</strain>
    </source>
</reference>
<dbReference type="Proteomes" id="UP000308600">
    <property type="component" value="Unassembled WGS sequence"/>
</dbReference>
<keyword evidence="2" id="KW-1185">Reference proteome</keyword>
<gene>
    <name evidence="1" type="ORF">BDN72DRAFT_864449</name>
</gene>
<protein>
    <submittedName>
        <fullName evidence="1">Uncharacterized protein</fullName>
    </submittedName>
</protein>
<organism evidence="1 2">
    <name type="scientific">Pluteus cervinus</name>
    <dbReference type="NCBI Taxonomy" id="181527"/>
    <lineage>
        <taxon>Eukaryota</taxon>
        <taxon>Fungi</taxon>
        <taxon>Dikarya</taxon>
        <taxon>Basidiomycota</taxon>
        <taxon>Agaricomycotina</taxon>
        <taxon>Agaricomycetes</taxon>
        <taxon>Agaricomycetidae</taxon>
        <taxon>Agaricales</taxon>
        <taxon>Pluteineae</taxon>
        <taxon>Pluteaceae</taxon>
        <taxon>Pluteus</taxon>
    </lineage>
</organism>
<evidence type="ECO:0000313" key="2">
    <source>
        <dbReference type="Proteomes" id="UP000308600"/>
    </source>
</evidence>
<name>A0ACD3A472_9AGAR</name>
<accession>A0ACD3A472</accession>
<evidence type="ECO:0000313" key="1">
    <source>
        <dbReference type="EMBL" id="TFK60326.1"/>
    </source>
</evidence>
<sequence length="183" mass="19723">MTTIPGCSNVVAANPNPPSNVLTLIWEVRMMVRRTGDVDEDEGEGDDGYYSCIGRGFEAVYAVAVAVVQQIPTRIGIVDVNVIVSANVGVGEVKVVVGVVNVGVDEDENIRIEVEEDDGIYDGSVVEVGSLERVEHEVQNLRNVRMNVVVLGLVDELGFVLVMEEEEGVAVNVDVDEVLIGRN</sequence>
<dbReference type="EMBL" id="ML208792">
    <property type="protein sequence ID" value="TFK60326.1"/>
    <property type="molecule type" value="Genomic_DNA"/>
</dbReference>